<dbReference type="SMART" id="SM00054">
    <property type="entry name" value="EFh"/>
    <property type="match status" value="3"/>
</dbReference>
<dbReference type="SUPFAM" id="SSF47473">
    <property type="entry name" value="EF-hand"/>
    <property type="match status" value="1"/>
</dbReference>
<evidence type="ECO:0000256" key="1">
    <source>
        <dbReference type="ARBA" id="ARBA00022737"/>
    </source>
</evidence>
<dbReference type="InterPro" id="IPR050145">
    <property type="entry name" value="Centrin_CML-like"/>
</dbReference>
<feature type="compositionally biased region" description="Polar residues" evidence="3">
    <location>
        <begin position="20"/>
        <end position="32"/>
    </location>
</feature>
<dbReference type="PROSITE" id="PS50222">
    <property type="entry name" value="EF_HAND_2"/>
    <property type="match status" value="2"/>
</dbReference>
<protein>
    <submittedName>
        <fullName evidence="5">EF hand domain-containing protein</fullName>
    </submittedName>
</protein>
<feature type="compositionally biased region" description="Polar residues" evidence="3">
    <location>
        <begin position="46"/>
        <end position="56"/>
    </location>
</feature>
<gene>
    <name evidence="5" type="ORF">TGRUB_238960</name>
</gene>
<dbReference type="GO" id="GO:0005509">
    <property type="term" value="F:calcium ion binding"/>
    <property type="evidence" value="ECO:0007669"/>
    <property type="project" value="InterPro"/>
</dbReference>
<dbReference type="PANTHER" id="PTHR23050">
    <property type="entry name" value="CALCIUM BINDING PROTEIN"/>
    <property type="match status" value="1"/>
</dbReference>
<dbReference type="VEuPathDB" id="ToxoDB:TGRUB_238960"/>
<comment type="caution">
    <text evidence="5">The sequence shown here is derived from an EMBL/GenBank/DDBJ whole genome shotgun (WGS) entry which is preliminary data.</text>
</comment>
<keyword evidence="1" id="KW-0677">Repeat</keyword>
<proteinExistence type="predicted"/>
<feature type="domain" description="EF-hand" evidence="4">
    <location>
        <begin position="158"/>
        <end position="193"/>
    </location>
</feature>
<evidence type="ECO:0000313" key="6">
    <source>
        <dbReference type="Proteomes" id="UP000028834"/>
    </source>
</evidence>
<feature type="region of interest" description="Disordered" evidence="3">
    <location>
        <begin position="1"/>
        <end position="80"/>
    </location>
</feature>
<dbReference type="OrthoDB" id="26525at2759"/>
<feature type="compositionally biased region" description="Basic and acidic residues" evidence="3">
    <location>
        <begin position="33"/>
        <end position="44"/>
    </location>
</feature>
<dbReference type="AlphaFoldDB" id="A0A086LSK0"/>
<accession>A0A086LSK0</accession>
<evidence type="ECO:0000313" key="5">
    <source>
        <dbReference type="EMBL" id="KFG59618.1"/>
    </source>
</evidence>
<evidence type="ECO:0000256" key="3">
    <source>
        <dbReference type="SAM" id="MobiDB-lite"/>
    </source>
</evidence>
<reference evidence="5 6" key="1">
    <citation type="submission" date="2014-05" db="EMBL/GenBank/DDBJ databases">
        <authorList>
            <person name="Sibley D."/>
            <person name="Venepally P."/>
            <person name="Karamycheva S."/>
            <person name="Hadjithomas M."/>
            <person name="Khan A."/>
            <person name="Brunk B."/>
            <person name="Roos D."/>
            <person name="Caler E."/>
            <person name="Lorenzi H."/>
        </authorList>
    </citation>
    <scope>NUCLEOTIDE SEQUENCE [LARGE SCALE GENOMIC DNA]</scope>
    <source>
        <strain evidence="5 6">RUB</strain>
    </source>
</reference>
<dbReference type="InterPro" id="IPR002048">
    <property type="entry name" value="EF_hand_dom"/>
</dbReference>
<evidence type="ECO:0000259" key="4">
    <source>
        <dbReference type="PROSITE" id="PS50222"/>
    </source>
</evidence>
<dbReference type="Gene3D" id="1.10.238.10">
    <property type="entry name" value="EF-hand"/>
    <property type="match status" value="1"/>
</dbReference>
<dbReference type="Proteomes" id="UP000028834">
    <property type="component" value="Unassembled WGS sequence"/>
</dbReference>
<sequence length="290" mass="31487">METCQIGDSGRLSEDDSSRDITTSHGFVTSDSGSRHADPHRLDLQDLTTVAPNSVDSGGEVSGRPEESESATGAAERPQSIAAAEPSLPGANLPHVYAPKISVGAAYDGMVCRMRQTVLTDEQVASTRALFNEIDVEAKGLLDPNQICALLNTLGYHLTEEELQQAMDDYDVDYKNGLNEDDLIQLVEEVEASTVQKRKVVEAFALMDVDSSGIVDVARLQALLCGTEGGGAEDVPDPLSESEFAYFMLEARAMKDGRFDYRKFVNDLLFSKVPIEPVGGKKKRKGKKKK</sequence>
<organism evidence="5 6">
    <name type="scientific">Toxoplasma gondii RUB</name>
    <dbReference type="NCBI Taxonomy" id="935652"/>
    <lineage>
        <taxon>Eukaryota</taxon>
        <taxon>Sar</taxon>
        <taxon>Alveolata</taxon>
        <taxon>Apicomplexa</taxon>
        <taxon>Conoidasida</taxon>
        <taxon>Coccidia</taxon>
        <taxon>Eucoccidiorida</taxon>
        <taxon>Eimeriorina</taxon>
        <taxon>Sarcocystidae</taxon>
        <taxon>Toxoplasma</taxon>
    </lineage>
</organism>
<dbReference type="InterPro" id="IPR011992">
    <property type="entry name" value="EF-hand-dom_pair"/>
</dbReference>
<dbReference type="EMBL" id="AFYV02002153">
    <property type="protein sequence ID" value="KFG59618.1"/>
    <property type="molecule type" value="Genomic_DNA"/>
</dbReference>
<evidence type="ECO:0000256" key="2">
    <source>
        <dbReference type="ARBA" id="ARBA00022837"/>
    </source>
</evidence>
<name>A0A086LSK0_TOXGO</name>
<keyword evidence="2" id="KW-0106">Calcium</keyword>
<feature type="domain" description="EF-hand" evidence="4">
    <location>
        <begin position="122"/>
        <end position="157"/>
    </location>
</feature>